<sequence length="124" mass="14070">MPCQQTVDFFSQVATSMRERGIHNSFALFFGGIEPEIAYDLEMYLQSRDDLGGAYNFFYNKLSQTIQIYMALDQLKAAHWVAYNASVTEAAPAKNVPDDNSEAKDAEKVDTKSIFQRIRDANEK</sequence>
<evidence type="ECO:0000313" key="1">
    <source>
        <dbReference type="EMBL" id="KAK6331683.1"/>
    </source>
</evidence>
<dbReference type="EMBL" id="JAVHNR010000010">
    <property type="protein sequence ID" value="KAK6331683.1"/>
    <property type="molecule type" value="Genomic_DNA"/>
</dbReference>
<name>A0AAN8RJK5_9PEZI</name>
<proteinExistence type="predicted"/>
<dbReference type="AlphaFoldDB" id="A0AAN8RJK5"/>
<protein>
    <submittedName>
        <fullName evidence="1">Uncharacterized protein</fullName>
    </submittedName>
</protein>
<dbReference type="Proteomes" id="UP001313282">
    <property type="component" value="Unassembled WGS sequence"/>
</dbReference>
<gene>
    <name evidence="1" type="ORF">TWF718_002229</name>
</gene>
<organism evidence="1 2">
    <name type="scientific">Orbilia javanica</name>
    <dbReference type="NCBI Taxonomy" id="47235"/>
    <lineage>
        <taxon>Eukaryota</taxon>
        <taxon>Fungi</taxon>
        <taxon>Dikarya</taxon>
        <taxon>Ascomycota</taxon>
        <taxon>Pezizomycotina</taxon>
        <taxon>Orbiliomycetes</taxon>
        <taxon>Orbiliales</taxon>
        <taxon>Orbiliaceae</taxon>
        <taxon>Orbilia</taxon>
    </lineage>
</organism>
<comment type="caution">
    <text evidence="1">The sequence shown here is derived from an EMBL/GenBank/DDBJ whole genome shotgun (WGS) entry which is preliminary data.</text>
</comment>
<evidence type="ECO:0000313" key="2">
    <source>
        <dbReference type="Proteomes" id="UP001313282"/>
    </source>
</evidence>
<keyword evidence="2" id="KW-1185">Reference proteome</keyword>
<accession>A0AAN8RJK5</accession>
<reference evidence="1 2" key="1">
    <citation type="submission" date="2019-10" db="EMBL/GenBank/DDBJ databases">
        <authorList>
            <person name="Palmer J.M."/>
        </authorList>
    </citation>
    <scope>NUCLEOTIDE SEQUENCE [LARGE SCALE GENOMIC DNA]</scope>
    <source>
        <strain evidence="1 2">TWF718</strain>
    </source>
</reference>